<dbReference type="InterPro" id="IPR011992">
    <property type="entry name" value="EF-hand-dom_pair"/>
</dbReference>
<dbReference type="AlphaFoldDB" id="A0A1R2CKT5"/>
<dbReference type="InterPro" id="IPR000195">
    <property type="entry name" value="Rab-GAP-TBC_dom"/>
</dbReference>
<evidence type="ECO:0000313" key="2">
    <source>
        <dbReference type="EMBL" id="OMJ89576.1"/>
    </source>
</evidence>
<proteinExistence type="predicted"/>
<dbReference type="SMART" id="SM00164">
    <property type="entry name" value="TBC"/>
    <property type="match status" value="1"/>
</dbReference>
<dbReference type="Gene3D" id="1.10.472.80">
    <property type="entry name" value="Ypt/Rab-GAP domain of gyp1p, domain 3"/>
    <property type="match status" value="1"/>
</dbReference>
<dbReference type="EMBL" id="MPUH01000123">
    <property type="protein sequence ID" value="OMJ89576.1"/>
    <property type="molecule type" value="Genomic_DNA"/>
</dbReference>
<feature type="domain" description="Rab-GAP TBC" evidence="1">
    <location>
        <begin position="32"/>
        <end position="237"/>
    </location>
</feature>
<dbReference type="PROSITE" id="PS50086">
    <property type="entry name" value="TBC_RABGAP"/>
    <property type="match status" value="1"/>
</dbReference>
<dbReference type="Gene3D" id="1.10.8.270">
    <property type="entry name" value="putative rabgap domain of human tbc1 domain family member 14 like domains"/>
    <property type="match status" value="1"/>
</dbReference>
<dbReference type="SUPFAM" id="SSF47923">
    <property type="entry name" value="Ypt/Rab-GAP domain of gyp1p"/>
    <property type="match status" value="2"/>
</dbReference>
<name>A0A1R2CKT5_9CILI</name>
<gene>
    <name evidence="2" type="ORF">SteCoe_8282</name>
</gene>
<sequence length="631" mass="73301">MTKFISWNDFINYSGSYYEKLHLLKSSQLVLTNPSSFRHIVWVSLIDPSFASSVLTEYKIIKSSRDLQIPEKTLEQVHLSCIGSFESLKDKTLGKKVEKLLCYFLMKRKDIQFTGGMQFIASFLLGIFCNEADAFVMFCHFIENIYPSNFWIQTESKLAFRIELEIFTMSVEKYCPKIAKCLTAVFKPRDKNERQFDCTPFEIVIRKIAEKWYLRCFTQSFMPNVVMRMWDIILIYGFECFPKIALAILSEYESEFIHSIKVETRRISQEISVDSLIISGIRSIKKLFELSKHPKIESILSRVLKKPIFTQFKREDFFSDAERVQKKNSYRLIRLRQTRNILQNLYFTAETIKKIYTDLDSQGLDFINLENFSNACLRCTSWTHNTILNVFNSIDENRNESIQINFLGLSLSLLLPIDIKQRLNVYVELFPPQELTKVDFLSIISRIEEFLDPYSETFSKYLEVSLDNSWNEFPNPVLTTSIPQLLISMIIFNPLIDYLKTIDSNDEIIPELRIADISLSGSYSNIHSPLYQGSEKSEINDEDMAELEKKITEVCRSENGEVVGNEYVVPKVESKKSEGSSMNENEISTKFSDPIHGGEENKFNVDLSYMGKVLKNRTCGRLCTNNTCKLF</sequence>
<evidence type="ECO:0000259" key="1">
    <source>
        <dbReference type="PROSITE" id="PS50086"/>
    </source>
</evidence>
<dbReference type="Proteomes" id="UP000187209">
    <property type="component" value="Unassembled WGS sequence"/>
</dbReference>
<protein>
    <recommendedName>
        <fullName evidence="1">Rab-GAP TBC domain-containing protein</fullName>
    </recommendedName>
</protein>
<reference evidence="2 3" key="1">
    <citation type="submission" date="2016-11" db="EMBL/GenBank/DDBJ databases">
        <title>The macronuclear genome of Stentor coeruleus: a giant cell with tiny introns.</title>
        <authorList>
            <person name="Slabodnick M."/>
            <person name="Ruby J.G."/>
            <person name="Reiff S.B."/>
            <person name="Swart E.C."/>
            <person name="Gosai S."/>
            <person name="Prabakaran S."/>
            <person name="Witkowska E."/>
            <person name="Larue G.E."/>
            <person name="Fisher S."/>
            <person name="Freeman R.M."/>
            <person name="Gunawardena J."/>
            <person name="Chu W."/>
            <person name="Stover N.A."/>
            <person name="Gregory B.D."/>
            <person name="Nowacki M."/>
            <person name="Derisi J."/>
            <person name="Roy S.W."/>
            <person name="Marshall W.F."/>
            <person name="Sood P."/>
        </authorList>
    </citation>
    <scope>NUCLEOTIDE SEQUENCE [LARGE SCALE GENOMIC DNA]</scope>
    <source>
        <strain evidence="2">WM001</strain>
    </source>
</reference>
<dbReference type="SUPFAM" id="SSF47473">
    <property type="entry name" value="EF-hand"/>
    <property type="match status" value="1"/>
</dbReference>
<keyword evidence="3" id="KW-1185">Reference proteome</keyword>
<comment type="caution">
    <text evidence="2">The sequence shown here is derived from an EMBL/GenBank/DDBJ whole genome shotgun (WGS) entry which is preliminary data.</text>
</comment>
<dbReference type="InterPro" id="IPR035969">
    <property type="entry name" value="Rab-GAP_TBC_sf"/>
</dbReference>
<evidence type="ECO:0000313" key="3">
    <source>
        <dbReference type="Proteomes" id="UP000187209"/>
    </source>
</evidence>
<organism evidence="2 3">
    <name type="scientific">Stentor coeruleus</name>
    <dbReference type="NCBI Taxonomy" id="5963"/>
    <lineage>
        <taxon>Eukaryota</taxon>
        <taxon>Sar</taxon>
        <taxon>Alveolata</taxon>
        <taxon>Ciliophora</taxon>
        <taxon>Postciliodesmatophora</taxon>
        <taxon>Heterotrichea</taxon>
        <taxon>Heterotrichida</taxon>
        <taxon>Stentoridae</taxon>
        <taxon>Stentor</taxon>
    </lineage>
</organism>
<accession>A0A1R2CKT5</accession>
<dbReference type="Pfam" id="PF00566">
    <property type="entry name" value="RabGAP-TBC"/>
    <property type="match status" value="1"/>
</dbReference>